<evidence type="ECO:0000313" key="2">
    <source>
        <dbReference type="Proteomes" id="UP000809337"/>
    </source>
</evidence>
<dbReference type="EMBL" id="JAFBWN010000008">
    <property type="protein sequence ID" value="MBM2355602.1"/>
    <property type="molecule type" value="Genomic_DNA"/>
</dbReference>
<reference evidence="1" key="1">
    <citation type="submission" date="2021-01" db="EMBL/GenBank/DDBJ databases">
        <title>Diatom-associated Roseobacters Show Island Model of Population Structure.</title>
        <authorList>
            <person name="Qu L."/>
            <person name="Feng X."/>
            <person name="Chen Y."/>
            <person name="Li L."/>
            <person name="Wang X."/>
            <person name="Hu Z."/>
            <person name="Wang H."/>
            <person name="Luo H."/>
        </authorList>
    </citation>
    <scope>NUCLEOTIDE SEQUENCE</scope>
    <source>
        <strain evidence="1">SM26-45</strain>
    </source>
</reference>
<dbReference type="RefSeq" id="WP_231034534.1">
    <property type="nucleotide sequence ID" value="NZ_JAJNGX010000008.1"/>
</dbReference>
<accession>A0A9Q2S0X4</accession>
<sequence>MIFNKRADPEKRTEMLRFGSFADAVRKLGELEHANFEKKDPYDIVLVRSVSGAGSGSIESAFRNYFADTREFVTYVEQATSLANY</sequence>
<organism evidence="1 2">
    <name type="scientific">Pseudosulfitobacter pseudonitzschiae</name>
    <dbReference type="NCBI Taxonomy" id="1402135"/>
    <lineage>
        <taxon>Bacteria</taxon>
        <taxon>Pseudomonadati</taxon>
        <taxon>Pseudomonadota</taxon>
        <taxon>Alphaproteobacteria</taxon>
        <taxon>Rhodobacterales</taxon>
        <taxon>Roseobacteraceae</taxon>
        <taxon>Pseudosulfitobacter</taxon>
    </lineage>
</organism>
<name>A0A9Q2S0X4_9RHOB</name>
<dbReference type="AlphaFoldDB" id="A0A9Q2S0X4"/>
<protein>
    <submittedName>
        <fullName evidence="1">Uncharacterized protein</fullName>
    </submittedName>
</protein>
<comment type="caution">
    <text evidence="1">The sequence shown here is derived from an EMBL/GenBank/DDBJ whole genome shotgun (WGS) entry which is preliminary data.</text>
</comment>
<dbReference type="Proteomes" id="UP000809337">
    <property type="component" value="Unassembled WGS sequence"/>
</dbReference>
<gene>
    <name evidence="1" type="ORF">JQX14_13710</name>
</gene>
<evidence type="ECO:0000313" key="1">
    <source>
        <dbReference type="EMBL" id="MBM2355602.1"/>
    </source>
</evidence>
<proteinExistence type="predicted"/>